<dbReference type="NCBIfam" id="NF008602">
    <property type="entry name" value="PRK11570.1"/>
    <property type="match status" value="1"/>
</dbReference>
<dbReference type="InterPro" id="IPR008104">
    <property type="entry name" value="INFPOTNTIATR"/>
</dbReference>
<keyword evidence="5 6" id="KW-0413">Isomerase</keyword>
<comment type="similarity">
    <text evidence="2 7">Belongs to the FKBP-type PPIase family.</text>
</comment>
<dbReference type="Pfam" id="PF00254">
    <property type="entry name" value="FKBP_C"/>
    <property type="match status" value="1"/>
</dbReference>
<dbReference type="PANTHER" id="PTHR43811:SF23">
    <property type="entry name" value="FKBP-TYPE 22 KDA PEPTIDYL-PROLYL CIS-TRANS ISOMERASE"/>
    <property type="match status" value="1"/>
</dbReference>
<dbReference type="EC" id="5.2.1.8" evidence="7"/>
<dbReference type="Pfam" id="PF01346">
    <property type="entry name" value="FKBP_N"/>
    <property type="match status" value="1"/>
</dbReference>
<dbReference type="PROSITE" id="PS50059">
    <property type="entry name" value="FKBP_PPIASE"/>
    <property type="match status" value="1"/>
</dbReference>
<keyword evidence="3" id="KW-0732">Signal</keyword>
<evidence type="ECO:0000256" key="5">
    <source>
        <dbReference type="ARBA" id="ARBA00023235"/>
    </source>
</evidence>
<dbReference type="Gene3D" id="1.10.287.460">
    <property type="entry name" value="Peptidyl-prolyl cis-trans isomerase, FKBP-type, N-terminal domain"/>
    <property type="match status" value="1"/>
</dbReference>
<reference evidence="10" key="1">
    <citation type="submission" date="2020-09" db="EMBL/GenBank/DDBJ databases">
        <authorList>
            <person name="Kim M.K."/>
        </authorList>
    </citation>
    <scope>NUCLEOTIDE SEQUENCE</scope>
    <source>
        <strain evidence="10">BT704</strain>
    </source>
</reference>
<dbReference type="EMBL" id="JACXAA010000001">
    <property type="protein sequence ID" value="MBD2751644.1"/>
    <property type="molecule type" value="Genomic_DNA"/>
</dbReference>
<accession>A0A927GBJ1</accession>
<feature type="domain" description="PPIase FKBP-type" evidence="9">
    <location>
        <begin position="164"/>
        <end position="250"/>
    </location>
</feature>
<dbReference type="FunFam" id="3.10.50.40:FF:000045">
    <property type="entry name" value="Peptidyl-prolyl cis-trans isomerase"/>
    <property type="match status" value="1"/>
</dbReference>
<evidence type="ECO:0000256" key="6">
    <source>
        <dbReference type="PROSITE-ProRule" id="PRU00277"/>
    </source>
</evidence>
<dbReference type="SUPFAM" id="SSF54534">
    <property type="entry name" value="FKBP-like"/>
    <property type="match status" value="1"/>
</dbReference>
<gene>
    <name evidence="10" type="ORF">IC230_01975</name>
</gene>
<evidence type="ECO:0000256" key="8">
    <source>
        <dbReference type="SAM" id="MobiDB-lite"/>
    </source>
</evidence>
<evidence type="ECO:0000259" key="9">
    <source>
        <dbReference type="PROSITE" id="PS50059"/>
    </source>
</evidence>
<sequence>MLAGIVTAIFTTGSATAQTKKPVATKPTSGAKPTASTRVGPTTTALTSTQDSISYSIGLFMAQNLKQQGIKDLNNALLMRGLDDALKGQKTQLTQDQAGQVMQNFMQKQMLVRNAEATQASAENKKIGSAFLTENKAKAGVVTTASGLQYSIEKEGTGAKPTATDRVKVHYTGRLLDGKVFDSSVERGQPAEFGVGEVIRGWTEALQLMPVGSKWKLYIPSDLAYGDRGAGADIKPGSTLVFDVELLDIVKQ</sequence>
<evidence type="ECO:0000313" key="10">
    <source>
        <dbReference type="EMBL" id="MBD2751644.1"/>
    </source>
</evidence>
<dbReference type="PRINTS" id="PR01730">
    <property type="entry name" value="INFPOTNTIATR"/>
</dbReference>
<evidence type="ECO:0000256" key="7">
    <source>
        <dbReference type="RuleBase" id="RU003915"/>
    </source>
</evidence>
<evidence type="ECO:0000256" key="2">
    <source>
        <dbReference type="ARBA" id="ARBA00006577"/>
    </source>
</evidence>
<dbReference type="Proteomes" id="UP000653797">
    <property type="component" value="Unassembled WGS sequence"/>
</dbReference>
<dbReference type="InterPro" id="IPR000774">
    <property type="entry name" value="PPIase_FKBP_N"/>
</dbReference>
<feature type="region of interest" description="Disordered" evidence="8">
    <location>
        <begin position="17"/>
        <end position="43"/>
    </location>
</feature>
<dbReference type="InterPro" id="IPR046357">
    <property type="entry name" value="PPIase_dom_sf"/>
</dbReference>
<organism evidence="10 11">
    <name type="scientific">Spirosoma validum</name>
    <dbReference type="NCBI Taxonomy" id="2771355"/>
    <lineage>
        <taxon>Bacteria</taxon>
        <taxon>Pseudomonadati</taxon>
        <taxon>Bacteroidota</taxon>
        <taxon>Cytophagia</taxon>
        <taxon>Cytophagales</taxon>
        <taxon>Cytophagaceae</taxon>
        <taxon>Spirosoma</taxon>
    </lineage>
</organism>
<keyword evidence="4 6" id="KW-0697">Rotamase</keyword>
<dbReference type="GO" id="GO:0016020">
    <property type="term" value="C:membrane"/>
    <property type="evidence" value="ECO:0007669"/>
    <property type="project" value="InterPro"/>
</dbReference>
<evidence type="ECO:0000256" key="4">
    <source>
        <dbReference type="ARBA" id="ARBA00023110"/>
    </source>
</evidence>
<comment type="caution">
    <text evidence="10">The sequence shown here is derived from an EMBL/GenBank/DDBJ whole genome shotgun (WGS) entry which is preliminary data.</text>
</comment>
<dbReference type="GO" id="GO:0003755">
    <property type="term" value="F:peptidyl-prolyl cis-trans isomerase activity"/>
    <property type="evidence" value="ECO:0007669"/>
    <property type="project" value="UniProtKB-UniRule"/>
</dbReference>
<dbReference type="AlphaFoldDB" id="A0A927GBJ1"/>
<protein>
    <recommendedName>
        <fullName evidence="7">Peptidyl-prolyl cis-trans isomerase</fullName>
        <ecNumber evidence="7">5.2.1.8</ecNumber>
    </recommendedName>
</protein>
<evidence type="ECO:0000256" key="3">
    <source>
        <dbReference type="ARBA" id="ARBA00022729"/>
    </source>
</evidence>
<dbReference type="PANTHER" id="PTHR43811">
    <property type="entry name" value="FKBP-TYPE PEPTIDYL-PROLYL CIS-TRANS ISOMERASE FKPA"/>
    <property type="match status" value="1"/>
</dbReference>
<comment type="catalytic activity">
    <reaction evidence="1 6 7">
        <text>[protein]-peptidylproline (omega=180) = [protein]-peptidylproline (omega=0)</text>
        <dbReference type="Rhea" id="RHEA:16237"/>
        <dbReference type="Rhea" id="RHEA-COMP:10747"/>
        <dbReference type="Rhea" id="RHEA-COMP:10748"/>
        <dbReference type="ChEBI" id="CHEBI:83833"/>
        <dbReference type="ChEBI" id="CHEBI:83834"/>
        <dbReference type="EC" id="5.2.1.8"/>
    </reaction>
</comment>
<proteinExistence type="inferred from homology"/>
<dbReference type="InterPro" id="IPR001179">
    <property type="entry name" value="PPIase_FKBP_dom"/>
</dbReference>
<evidence type="ECO:0000256" key="1">
    <source>
        <dbReference type="ARBA" id="ARBA00000971"/>
    </source>
</evidence>
<name>A0A927GBJ1_9BACT</name>
<dbReference type="InterPro" id="IPR036944">
    <property type="entry name" value="PPIase_FKBP_N_sf"/>
</dbReference>
<feature type="compositionally biased region" description="Polar residues" evidence="8">
    <location>
        <begin position="34"/>
        <end position="43"/>
    </location>
</feature>
<dbReference type="GO" id="GO:0006457">
    <property type="term" value="P:protein folding"/>
    <property type="evidence" value="ECO:0007669"/>
    <property type="project" value="InterPro"/>
</dbReference>
<dbReference type="Gene3D" id="3.10.50.40">
    <property type="match status" value="1"/>
</dbReference>
<keyword evidence="11" id="KW-1185">Reference proteome</keyword>
<evidence type="ECO:0000313" key="11">
    <source>
        <dbReference type="Proteomes" id="UP000653797"/>
    </source>
</evidence>